<dbReference type="OrthoDB" id="7543230at2759"/>
<feature type="region of interest" description="Disordered" evidence="1">
    <location>
        <begin position="82"/>
        <end position="108"/>
    </location>
</feature>
<evidence type="ECO:0000313" key="3">
    <source>
        <dbReference type="Proteomes" id="UP000801492"/>
    </source>
</evidence>
<sequence length="108" mass="11473">MKKSVKTKQSDLIRYTIGTGGGEAAQEVLSEDELRVADIVGTTAITGDQSVPAPLIEFAFDDDGDMLSKLPNQNMEIIAKVAPNPSTSKAEETLTAGKKRKRPAVAAQ</sequence>
<organism evidence="2 3">
    <name type="scientific">Ignelater luminosus</name>
    <name type="common">Cucubano</name>
    <name type="synonym">Pyrophorus luminosus</name>
    <dbReference type="NCBI Taxonomy" id="2038154"/>
    <lineage>
        <taxon>Eukaryota</taxon>
        <taxon>Metazoa</taxon>
        <taxon>Ecdysozoa</taxon>
        <taxon>Arthropoda</taxon>
        <taxon>Hexapoda</taxon>
        <taxon>Insecta</taxon>
        <taxon>Pterygota</taxon>
        <taxon>Neoptera</taxon>
        <taxon>Endopterygota</taxon>
        <taxon>Coleoptera</taxon>
        <taxon>Polyphaga</taxon>
        <taxon>Elateriformia</taxon>
        <taxon>Elateroidea</taxon>
        <taxon>Elateridae</taxon>
        <taxon>Agrypninae</taxon>
        <taxon>Pyrophorini</taxon>
        <taxon>Ignelater</taxon>
    </lineage>
</organism>
<dbReference type="EMBL" id="VTPC01004454">
    <property type="protein sequence ID" value="KAF2897120.1"/>
    <property type="molecule type" value="Genomic_DNA"/>
</dbReference>
<name>A0A8K0GA15_IGNLU</name>
<dbReference type="AlphaFoldDB" id="A0A8K0GA15"/>
<evidence type="ECO:0000313" key="2">
    <source>
        <dbReference type="EMBL" id="KAF2897120.1"/>
    </source>
</evidence>
<gene>
    <name evidence="2" type="ORF">ILUMI_09041</name>
</gene>
<comment type="caution">
    <text evidence="2">The sequence shown here is derived from an EMBL/GenBank/DDBJ whole genome shotgun (WGS) entry which is preliminary data.</text>
</comment>
<accession>A0A8K0GA15</accession>
<proteinExistence type="predicted"/>
<evidence type="ECO:0000256" key="1">
    <source>
        <dbReference type="SAM" id="MobiDB-lite"/>
    </source>
</evidence>
<dbReference type="Proteomes" id="UP000801492">
    <property type="component" value="Unassembled WGS sequence"/>
</dbReference>
<reference evidence="2" key="1">
    <citation type="submission" date="2019-08" db="EMBL/GenBank/DDBJ databases">
        <title>The genome of the North American firefly Photinus pyralis.</title>
        <authorList>
            <consortium name="Photinus pyralis genome working group"/>
            <person name="Fallon T.R."/>
            <person name="Sander Lower S.E."/>
            <person name="Weng J.-K."/>
        </authorList>
    </citation>
    <scope>NUCLEOTIDE SEQUENCE</scope>
    <source>
        <strain evidence="2">TRF0915ILg1</strain>
        <tissue evidence="2">Whole body</tissue>
    </source>
</reference>
<keyword evidence="3" id="KW-1185">Reference proteome</keyword>
<feature type="compositionally biased region" description="Basic residues" evidence="1">
    <location>
        <begin position="97"/>
        <end position="108"/>
    </location>
</feature>
<protein>
    <submittedName>
        <fullName evidence="2">Uncharacterized protein</fullName>
    </submittedName>
</protein>